<name>A0ABQ8IZS7_DERPT</name>
<dbReference type="Proteomes" id="UP000887458">
    <property type="component" value="Unassembled WGS sequence"/>
</dbReference>
<evidence type="ECO:0000313" key="2">
    <source>
        <dbReference type="Proteomes" id="UP000887458"/>
    </source>
</evidence>
<accession>A0ABQ8IZS7</accession>
<gene>
    <name evidence="1" type="ORF">DERP_000263</name>
</gene>
<keyword evidence="2" id="KW-1185">Reference proteome</keyword>
<protein>
    <submittedName>
        <fullName evidence="1">Uncharacterized protein</fullName>
    </submittedName>
</protein>
<reference evidence="1 2" key="2">
    <citation type="journal article" date="2022" name="Mol. Biol. Evol.">
        <title>Comparative Genomics Reveals Insights into the Divergent Evolution of Astigmatic Mites and Household Pest Adaptations.</title>
        <authorList>
            <person name="Xiong Q."/>
            <person name="Wan A.T."/>
            <person name="Liu X."/>
            <person name="Fung C.S."/>
            <person name="Xiao X."/>
            <person name="Malainual N."/>
            <person name="Hou J."/>
            <person name="Wang L."/>
            <person name="Wang M."/>
            <person name="Yang K.Y."/>
            <person name="Cui Y."/>
            <person name="Leung E.L."/>
            <person name="Nong W."/>
            <person name="Shin S.K."/>
            <person name="Au S.W."/>
            <person name="Jeong K.Y."/>
            <person name="Chew F.T."/>
            <person name="Hui J.H."/>
            <person name="Leung T.F."/>
            <person name="Tungtrongchitr A."/>
            <person name="Zhong N."/>
            <person name="Liu Z."/>
            <person name="Tsui S.K."/>
        </authorList>
    </citation>
    <scope>NUCLEOTIDE SEQUENCE [LARGE SCALE GENOMIC DNA]</scope>
    <source>
        <strain evidence="1">Derp</strain>
    </source>
</reference>
<evidence type="ECO:0000313" key="1">
    <source>
        <dbReference type="EMBL" id="KAH9415772.1"/>
    </source>
</evidence>
<dbReference type="EMBL" id="NJHN03000095">
    <property type="protein sequence ID" value="KAH9415772.1"/>
    <property type="molecule type" value="Genomic_DNA"/>
</dbReference>
<sequence length="61" mass="7110">MTIARLIDIERIKIFLPMNTNDVIWKARQIEFYNSNGRLHSIQYCTVIGSGDDVRDSKPKK</sequence>
<organism evidence="1 2">
    <name type="scientific">Dermatophagoides pteronyssinus</name>
    <name type="common">European house dust mite</name>
    <dbReference type="NCBI Taxonomy" id="6956"/>
    <lineage>
        <taxon>Eukaryota</taxon>
        <taxon>Metazoa</taxon>
        <taxon>Ecdysozoa</taxon>
        <taxon>Arthropoda</taxon>
        <taxon>Chelicerata</taxon>
        <taxon>Arachnida</taxon>
        <taxon>Acari</taxon>
        <taxon>Acariformes</taxon>
        <taxon>Sarcoptiformes</taxon>
        <taxon>Astigmata</taxon>
        <taxon>Psoroptidia</taxon>
        <taxon>Analgoidea</taxon>
        <taxon>Pyroglyphidae</taxon>
        <taxon>Dermatophagoidinae</taxon>
        <taxon>Dermatophagoides</taxon>
    </lineage>
</organism>
<reference evidence="1 2" key="1">
    <citation type="journal article" date="2018" name="J. Allergy Clin. Immunol.">
        <title>High-quality assembly of Dermatophagoides pteronyssinus genome and transcriptome reveals a wide range of novel allergens.</title>
        <authorList>
            <person name="Liu X.Y."/>
            <person name="Yang K.Y."/>
            <person name="Wang M.Q."/>
            <person name="Kwok J.S."/>
            <person name="Zeng X."/>
            <person name="Yang Z."/>
            <person name="Xiao X.J."/>
            <person name="Lau C.P."/>
            <person name="Li Y."/>
            <person name="Huang Z.M."/>
            <person name="Ba J.G."/>
            <person name="Yim A.K."/>
            <person name="Ouyang C.Y."/>
            <person name="Ngai S.M."/>
            <person name="Chan T.F."/>
            <person name="Leung E.L."/>
            <person name="Liu L."/>
            <person name="Liu Z.G."/>
            <person name="Tsui S.K."/>
        </authorList>
    </citation>
    <scope>NUCLEOTIDE SEQUENCE [LARGE SCALE GENOMIC DNA]</scope>
    <source>
        <strain evidence="1">Derp</strain>
    </source>
</reference>
<comment type="caution">
    <text evidence="1">The sequence shown here is derived from an EMBL/GenBank/DDBJ whole genome shotgun (WGS) entry which is preliminary data.</text>
</comment>
<proteinExistence type="predicted"/>